<name>A0A975R9Q8_9GAMM</name>
<dbReference type="InterPro" id="IPR013264">
    <property type="entry name" value="DNAG_N"/>
</dbReference>
<dbReference type="InterPro" id="IPR036977">
    <property type="entry name" value="DNA_primase_Znf_CHC2"/>
</dbReference>
<accession>A0A975R9Q8</accession>
<dbReference type="InterPro" id="IPR006295">
    <property type="entry name" value="DNA_primase_DnaG"/>
</dbReference>
<keyword evidence="5 12" id="KW-0235">DNA replication</keyword>
<keyword evidence="1 12" id="KW-0240">DNA-directed RNA polymerase</keyword>
<dbReference type="InterPro" id="IPR002694">
    <property type="entry name" value="Znf_CHC2"/>
</dbReference>
<dbReference type="Gene3D" id="1.10.860.10">
    <property type="entry name" value="DNAb Helicase, Chain A"/>
    <property type="match status" value="1"/>
</dbReference>
<evidence type="ECO:0000256" key="13">
    <source>
        <dbReference type="PIRNR" id="PIRNR002811"/>
    </source>
</evidence>
<dbReference type="SUPFAM" id="SSF57783">
    <property type="entry name" value="Zinc beta-ribbon"/>
    <property type="match status" value="1"/>
</dbReference>
<dbReference type="FunFam" id="3.40.1360.10:FF:000002">
    <property type="entry name" value="DNA primase"/>
    <property type="match status" value="1"/>
</dbReference>
<dbReference type="HAMAP" id="MF_00974">
    <property type="entry name" value="DNA_primase_DnaG"/>
    <property type="match status" value="1"/>
</dbReference>
<dbReference type="KEGG" id="mpad:KEF85_14065"/>
<evidence type="ECO:0000259" key="15">
    <source>
        <dbReference type="PROSITE" id="PS50880"/>
    </source>
</evidence>
<evidence type="ECO:0000256" key="6">
    <source>
        <dbReference type="ARBA" id="ARBA00022723"/>
    </source>
</evidence>
<dbReference type="InterPro" id="IPR030846">
    <property type="entry name" value="DnaG_bac"/>
</dbReference>
<dbReference type="EC" id="2.7.7.101" evidence="12"/>
<dbReference type="FunFam" id="3.90.980.10:FF:000001">
    <property type="entry name" value="DNA primase"/>
    <property type="match status" value="1"/>
</dbReference>
<dbReference type="Pfam" id="PF08278">
    <property type="entry name" value="DnaG_DnaB_bind"/>
    <property type="match status" value="1"/>
</dbReference>
<evidence type="ECO:0000256" key="5">
    <source>
        <dbReference type="ARBA" id="ARBA00022705"/>
    </source>
</evidence>
<dbReference type="GO" id="GO:0008270">
    <property type="term" value="F:zinc ion binding"/>
    <property type="evidence" value="ECO:0007669"/>
    <property type="project" value="UniProtKB-UniRule"/>
</dbReference>
<dbReference type="PIRSF" id="PIRSF002811">
    <property type="entry name" value="DnaG"/>
    <property type="match status" value="1"/>
</dbReference>
<feature type="zinc finger region" description="CHC2-type" evidence="12 14">
    <location>
        <begin position="40"/>
        <end position="64"/>
    </location>
</feature>
<dbReference type="InterPro" id="IPR034151">
    <property type="entry name" value="TOPRIM_DnaG_bac"/>
</dbReference>
<feature type="domain" description="Toprim" evidence="15">
    <location>
        <begin position="255"/>
        <end position="337"/>
    </location>
</feature>
<dbReference type="GO" id="GO:0005737">
    <property type="term" value="C:cytoplasm"/>
    <property type="evidence" value="ECO:0007669"/>
    <property type="project" value="TreeGrafter"/>
</dbReference>
<keyword evidence="9" id="KW-0460">Magnesium</keyword>
<dbReference type="InterPro" id="IPR013173">
    <property type="entry name" value="DNA_primase_DnaG_DnaB-bd_dom"/>
</dbReference>
<protein>
    <recommendedName>
        <fullName evidence="12 13">DNA primase</fullName>
        <ecNumber evidence="12">2.7.7.101</ecNumber>
    </recommendedName>
</protein>
<dbReference type="GO" id="GO:0006269">
    <property type="term" value="P:DNA replication, synthesis of primer"/>
    <property type="evidence" value="ECO:0007669"/>
    <property type="project" value="UniProtKB-UniRule"/>
</dbReference>
<keyword evidence="17" id="KW-1185">Reference proteome</keyword>
<dbReference type="PROSITE" id="PS50880">
    <property type="entry name" value="TOPRIM"/>
    <property type="match status" value="1"/>
</dbReference>
<evidence type="ECO:0000256" key="4">
    <source>
        <dbReference type="ARBA" id="ARBA00022695"/>
    </source>
</evidence>
<dbReference type="PANTHER" id="PTHR30313">
    <property type="entry name" value="DNA PRIMASE"/>
    <property type="match status" value="1"/>
</dbReference>
<evidence type="ECO:0000256" key="3">
    <source>
        <dbReference type="ARBA" id="ARBA00022679"/>
    </source>
</evidence>
<dbReference type="AlphaFoldDB" id="A0A975R9Q8"/>
<evidence type="ECO:0000256" key="7">
    <source>
        <dbReference type="ARBA" id="ARBA00022771"/>
    </source>
</evidence>
<dbReference type="Pfam" id="PF13155">
    <property type="entry name" value="Toprim_2"/>
    <property type="match status" value="1"/>
</dbReference>
<comment type="cofactor">
    <cofactor evidence="12 13 14">
        <name>Zn(2+)</name>
        <dbReference type="ChEBI" id="CHEBI:29105"/>
    </cofactor>
    <text evidence="12 13 14">Binds 1 zinc ion per monomer.</text>
</comment>
<dbReference type="Gene3D" id="3.40.1360.10">
    <property type="match status" value="1"/>
</dbReference>
<evidence type="ECO:0000313" key="16">
    <source>
        <dbReference type="EMBL" id="QWF70446.1"/>
    </source>
</evidence>
<dbReference type="Gene3D" id="3.90.580.10">
    <property type="entry name" value="Zinc finger, CHC2-type domain"/>
    <property type="match status" value="1"/>
</dbReference>
<dbReference type="InterPro" id="IPR006171">
    <property type="entry name" value="TOPRIM_dom"/>
</dbReference>
<dbReference type="RefSeq" id="WP_215581632.1">
    <property type="nucleotide sequence ID" value="NZ_CP073754.1"/>
</dbReference>
<dbReference type="GO" id="GO:0000428">
    <property type="term" value="C:DNA-directed RNA polymerase complex"/>
    <property type="evidence" value="ECO:0007669"/>
    <property type="project" value="UniProtKB-KW"/>
</dbReference>
<keyword evidence="7 12" id="KW-0863">Zinc-finger</keyword>
<dbReference type="InterPro" id="IPR016136">
    <property type="entry name" value="DNA_helicase_N/primase_C"/>
</dbReference>
<dbReference type="GO" id="GO:0003899">
    <property type="term" value="F:DNA-directed RNA polymerase activity"/>
    <property type="evidence" value="ECO:0007669"/>
    <property type="project" value="UniProtKB-UniRule"/>
</dbReference>
<comment type="domain">
    <text evidence="12">Contains an N-terminal zinc-binding domain, a central core domain that contains the primase activity, and a C-terminal DnaB-binding domain.</text>
</comment>
<dbReference type="GO" id="GO:0003677">
    <property type="term" value="F:DNA binding"/>
    <property type="evidence" value="ECO:0007669"/>
    <property type="project" value="UniProtKB-KW"/>
</dbReference>
<dbReference type="NCBIfam" id="TIGR01391">
    <property type="entry name" value="dnaG"/>
    <property type="match status" value="1"/>
</dbReference>
<dbReference type="SMART" id="SM00493">
    <property type="entry name" value="TOPRIM"/>
    <property type="match status" value="1"/>
</dbReference>
<evidence type="ECO:0000256" key="12">
    <source>
        <dbReference type="HAMAP-Rule" id="MF_00974"/>
    </source>
</evidence>
<evidence type="ECO:0000256" key="2">
    <source>
        <dbReference type="ARBA" id="ARBA00022515"/>
    </source>
</evidence>
<evidence type="ECO:0000256" key="1">
    <source>
        <dbReference type="ARBA" id="ARBA00022478"/>
    </source>
</evidence>
<evidence type="ECO:0000256" key="10">
    <source>
        <dbReference type="ARBA" id="ARBA00023125"/>
    </source>
</evidence>
<comment type="subunit">
    <text evidence="12">Monomer. Interacts with DnaB.</text>
</comment>
<dbReference type="SMART" id="SM00766">
    <property type="entry name" value="DnaG_DnaB_bind"/>
    <property type="match status" value="1"/>
</dbReference>
<dbReference type="SUPFAM" id="SSF56731">
    <property type="entry name" value="DNA primase core"/>
    <property type="match status" value="1"/>
</dbReference>
<organism evidence="16 17">
    <name type="scientific">Methylomonas paludis</name>
    <dbReference type="NCBI Taxonomy" id="1173101"/>
    <lineage>
        <taxon>Bacteria</taxon>
        <taxon>Pseudomonadati</taxon>
        <taxon>Pseudomonadota</taxon>
        <taxon>Gammaproteobacteria</taxon>
        <taxon>Methylococcales</taxon>
        <taxon>Methylococcaceae</taxon>
        <taxon>Methylomonas</taxon>
    </lineage>
</organism>
<evidence type="ECO:0000256" key="14">
    <source>
        <dbReference type="PIRSR" id="PIRSR002811-1"/>
    </source>
</evidence>
<dbReference type="Proteomes" id="UP000676649">
    <property type="component" value="Chromosome"/>
</dbReference>
<dbReference type="Gene3D" id="1.20.50.20">
    <property type="entry name" value="DnaG, RNA polymerase domain, helical bundle"/>
    <property type="match status" value="1"/>
</dbReference>
<dbReference type="GO" id="GO:1990077">
    <property type="term" value="C:primosome complex"/>
    <property type="evidence" value="ECO:0007669"/>
    <property type="project" value="UniProtKB-KW"/>
</dbReference>
<keyword evidence="11 12" id="KW-0804">Transcription</keyword>
<evidence type="ECO:0000256" key="9">
    <source>
        <dbReference type="ARBA" id="ARBA00022842"/>
    </source>
</evidence>
<dbReference type="EMBL" id="CP073754">
    <property type="protein sequence ID" value="QWF70446.1"/>
    <property type="molecule type" value="Genomic_DNA"/>
</dbReference>
<keyword evidence="3 12" id="KW-0808">Transferase</keyword>
<keyword evidence="2 12" id="KW-0639">Primosome</keyword>
<reference evidence="16" key="1">
    <citation type="submission" date="2021-04" db="EMBL/GenBank/DDBJ databases">
        <title>Draft genome sequence data of methanotrophic Methylovulum sp. strain S1L and Methylomonas sp. strain S2AM isolated from boreal lake water columns.</title>
        <authorList>
            <person name="Rissanen A.J."/>
            <person name="Mangayil R."/>
            <person name="Svenning M.M."/>
            <person name="Khanongnuch R."/>
        </authorList>
    </citation>
    <scope>NUCLEOTIDE SEQUENCE</scope>
    <source>
        <strain evidence="16">S2AM</strain>
    </source>
</reference>
<dbReference type="Pfam" id="PF10410">
    <property type="entry name" value="DnaB_bind"/>
    <property type="match status" value="1"/>
</dbReference>
<dbReference type="PANTHER" id="PTHR30313:SF2">
    <property type="entry name" value="DNA PRIMASE"/>
    <property type="match status" value="1"/>
</dbReference>
<keyword evidence="10 12" id="KW-0238">DNA-binding</keyword>
<dbReference type="Pfam" id="PF08275">
    <property type="entry name" value="DNAG_N"/>
    <property type="match status" value="1"/>
</dbReference>
<dbReference type="InterPro" id="IPR050219">
    <property type="entry name" value="DnaG_primase"/>
</dbReference>
<dbReference type="Pfam" id="PF01807">
    <property type="entry name" value="Zn_ribbon_DnaG"/>
    <property type="match status" value="1"/>
</dbReference>
<comment type="similarity">
    <text evidence="12 13">Belongs to the DnaG primase family.</text>
</comment>
<dbReference type="SUPFAM" id="SSF117023">
    <property type="entry name" value="DNA primase DnaG, C-terminal domain"/>
    <property type="match status" value="1"/>
</dbReference>
<dbReference type="InterPro" id="IPR019475">
    <property type="entry name" value="DNA_primase_DnaB-bd"/>
</dbReference>
<keyword evidence="4 12" id="KW-0548">Nucleotidyltransferase</keyword>
<keyword evidence="8 12" id="KW-0862">Zinc</keyword>
<dbReference type="SMART" id="SM00400">
    <property type="entry name" value="ZnF_CHCC"/>
    <property type="match status" value="1"/>
</dbReference>
<proteinExistence type="inferred from homology"/>
<evidence type="ECO:0000256" key="11">
    <source>
        <dbReference type="ARBA" id="ARBA00023163"/>
    </source>
</evidence>
<dbReference type="Gene3D" id="3.90.980.10">
    <property type="entry name" value="DNA primase, catalytic core, N-terminal domain"/>
    <property type="match status" value="1"/>
</dbReference>
<dbReference type="InterPro" id="IPR037068">
    <property type="entry name" value="DNA_primase_core_N_sf"/>
</dbReference>
<keyword evidence="6 12" id="KW-0479">Metal-binding</keyword>
<dbReference type="CDD" id="cd03364">
    <property type="entry name" value="TOPRIM_DnaG_primases"/>
    <property type="match status" value="1"/>
</dbReference>
<evidence type="ECO:0000256" key="8">
    <source>
        <dbReference type="ARBA" id="ARBA00022833"/>
    </source>
</evidence>
<evidence type="ECO:0000313" key="17">
    <source>
        <dbReference type="Proteomes" id="UP000676649"/>
    </source>
</evidence>
<dbReference type="FunFam" id="3.90.580.10:FF:000001">
    <property type="entry name" value="DNA primase"/>
    <property type="match status" value="1"/>
</dbReference>
<comment type="catalytic activity">
    <reaction evidence="12">
        <text>ssDNA + n NTP = ssDNA/pppN(pN)n-1 hybrid + (n-1) diphosphate.</text>
        <dbReference type="EC" id="2.7.7.101"/>
    </reaction>
</comment>
<comment type="function">
    <text evidence="12 13">RNA polymerase that catalyzes the synthesis of short RNA molecules used as primers for DNA polymerase during DNA replication.</text>
</comment>
<gene>
    <name evidence="12 16" type="primary">dnaG</name>
    <name evidence="16" type="ORF">KEF85_14065</name>
</gene>
<sequence length="577" mass="64349">MSGKIPRQFIDDLLVRVDIVDLIDSHVPLKKSGSSFVARCPFHTEKTPSFSVSRQRQLYHCFGCGVSGNAISFLMDFNHLDFVEAVEDLAGFIGVQVPREAFVNQKSVDDKQDIARLYVVLEGVAAFYSEQLRSPEGQKAVEYLKNRGLSGEVARDFGLGYAPQAWDALLARFDQKSLLDAGMLVLKEDGRAYDRFRGRLMFPIRDKRKRVIGFGGRVLDASQPKYLNSPETVLFSKGKELYGLCELLEKNARPAQILVVEGYMDVIALAQFGVVNAVAALGTATSKAHVDLLFRFSPELVFCFDGDAAGLQAAWRAVEAALPCLRDGRQIKIMLLPQGYDPDSLVREEGLVAFQQRITQAEVLSDYFFGRMGVDLNLTTMEGRSRLLAAAKPQLEKIPQGFFRDLMFNRLHELSGARVSEKVEKTAKLMTKNSVKRQLPKKSPKSNLMRKVLSLLLQHPQLAKQFEQQLLDLDVLDFAGADLLRDVLKVIAATGPENNAMLLENYRDTPHNKTIVALSNLVWDIPDGGEAGEFLGALQQLVRLSRESRMSKLIEKVSRGEALTPAEMEEYKMGGKL</sequence>